<geneLocation type="mitochondrion" evidence="2"/>
<dbReference type="EMBL" id="MT394514">
    <property type="protein sequence ID" value="UOF70338.1"/>
    <property type="molecule type" value="Genomic_DNA"/>
</dbReference>
<dbReference type="AlphaFoldDB" id="A0A8T9JAQ5"/>
<accession>A0A8T9JAQ5</accession>
<gene>
    <name evidence="2" type="primary">ATP8</name>
</gene>
<keyword evidence="1" id="KW-0472">Membrane</keyword>
<organism evidence="2">
    <name type="scientific">Tropostreptus hamatus</name>
    <dbReference type="NCBI Taxonomy" id="2931681"/>
    <lineage>
        <taxon>Eukaryota</taxon>
        <taxon>Metazoa</taxon>
        <taxon>Ecdysozoa</taxon>
        <taxon>Arthropoda</taxon>
        <taxon>Myriapoda</taxon>
        <taxon>Diplopoda</taxon>
        <taxon>Helminthomorpha</taxon>
        <taxon>Spirostreptida</taxon>
        <taxon>Spirostreptidae</taxon>
        <taxon>Tropostreptus</taxon>
    </lineage>
</organism>
<keyword evidence="1" id="KW-0812">Transmembrane</keyword>
<evidence type="ECO:0000313" key="2">
    <source>
        <dbReference type="EMBL" id="UOF70338.1"/>
    </source>
</evidence>
<reference evidence="2" key="1">
    <citation type="submission" date="2020-04" db="EMBL/GenBank/DDBJ databases">
        <title>Complete mitochondrial genomes from museum specimens uncover millipede evolution in the Eastern Arc Mountains.</title>
        <authorList>
            <person name="Margaryan A."/>
        </authorList>
    </citation>
    <scope>NUCLEOTIDE SEQUENCE</scope>
</reference>
<protein>
    <submittedName>
        <fullName evidence="2">ATP synthase F0 subunit 8</fullName>
    </submittedName>
</protein>
<keyword evidence="1" id="KW-1133">Transmembrane helix</keyword>
<dbReference type="EMBL" id="MT394521">
    <property type="protein sequence ID" value="UOF70429.1"/>
    <property type="molecule type" value="Genomic_DNA"/>
</dbReference>
<evidence type="ECO:0000256" key="1">
    <source>
        <dbReference type="SAM" id="Phobius"/>
    </source>
</evidence>
<sequence length="51" mass="6235">MPQMFPMNWLLMFTIFVIMYLLITLLLNYNYNNTPLVKKLSLPKALLNWKW</sequence>
<name>A0A8T9JAQ5_9MYRI</name>
<dbReference type="EMBL" id="MT394510">
    <property type="protein sequence ID" value="UOF70286.1"/>
    <property type="molecule type" value="Genomic_DNA"/>
</dbReference>
<dbReference type="EMBL" id="MT394508">
    <property type="protein sequence ID" value="UOF70260.1"/>
    <property type="molecule type" value="Genomic_DNA"/>
</dbReference>
<feature type="transmembrane region" description="Helical" evidence="1">
    <location>
        <begin position="6"/>
        <end position="29"/>
    </location>
</feature>
<proteinExistence type="predicted"/>
<dbReference type="EMBL" id="MT394520">
    <property type="protein sequence ID" value="UOF70416.1"/>
    <property type="molecule type" value="Genomic_DNA"/>
</dbReference>
<keyword evidence="2" id="KW-0496">Mitochondrion</keyword>